<dbReference type="Gene3D" id="3.10.450.10">
    <property type="match status" value="3"/>
</dbReference>
<dbReference type="OrthoDB" id="1908104at2759"/>
<feature type="non-terminal residue" evidence="6">
    <location>
        <position position="1"/>
    </location>
</feature>
<evidence type="ECO:0000256" key="1">
    <source>
        <dbReference type="ARBA" id="ARBA00009403"/>
    </source>
</evidence>
<protein>
    <submittedName>
        <fullName evidence="6">Cystatin-like</fullName>
    </submittedName>
</protein>
<evidence type="ECO:0000256" key="2">
    <source>
        <dbReference type="ARBA" id="ARBA00022690"/>
    </source>
</evidence>
<dbReference type="SMART" id="SM00043">
    <property type="entry name" value="CY"/>
    <property type="match status" value="3"/>
</dbReference>
<evidence type="ECO:0000256" key="4">
    <source>
        <dbReference type="SAM" id="SignalP"/>
    </source>
</evidence>
<comment type="similarity">
    <text evidence="1">Belongs to the cystatin family.</text>
</comment>
<dbReference type="GO" id="GO:0005737">
    <property type="term" value="C:cytoplasm"/>
    <property type="evidence" value="ECO:0007669"/>
    <property type="project" value="TreeGrafter"/>
</dbReference>
<dbReference type="GO" id="GO:0031982">
    <property type="term" value="C:vesicle"/>
    <property type="evidence" value="ECO:0007669"/>
    <property type="project" value="TreeGrafter"/>
</dbReference>
<dbReference type="SUPFAM" id="SSF54403">
    <property type="entry name" value="Cystatin/monellin"/>
    <property type="match status" value="3"/>
</dbReference>
<dbReference type="Pfam" id="PF00031">
    <property type="entry name" value="Cystatin"/>
    <property type="match status" value="3"/>
</dbReference>
<keyword evidence="7" id="KW-1185">Reference proteome</keyword>
<evidence type="ECO:0000259" key="5">
    <source>
        <dbReference type="SMART" id="SM00043"/>
    </source>
</evidence>
<dbReference type="InterPro" id="IPR000010">
    <property type="entry name" value="Cystatin_dom"/>
</dbReference>
<feature type="chain" id="PRO_5035204717" evidence="4">
    <location>
        <begin position="18"/>
        <end position="294"/>
    </location>
</feature>
<comment type="caution">
    <text evidence="6">The sequence shown here is derived from an EMBL/GenBank/DDBJ whole genome shotgun (WGS) entry which is preliminary data.</text>
</comment>
<feature type="domain" description="Cystatin" evidence="5">
    <location>
        <begin position="112"/>
        <end position="212"/>
    </location>
</feature>
<gene>
    <name evidence="6" type="primary">cyt</name>
    <name evidence="6" type="ORF">DAT39_008864</name>
</gene>
<reference evidence="6" key="1">
    <citation type="submission" date="2020-07" db="EMBL/GenBank/DDBJ databases">
        <title>Clarias magur genome sequencing, assembly and annotation.</title>
        <authorList>
            <person name="Kushwaha B."/>
            <person name="Kumar R."/>
            <person name="Das P."/>
            <person name="Joshi C.G."/>
            <person name="Kumar D."/>
            <person name="Nagpure N.S."/>
            <person name="Pandey M."/>
            <person name="Agarwal S."/>
            <person name="Srivastava S."/>
            <person name="Singh M."/>
            <person name="Sahoo L."/>
            <person name="Jayasankar P."/>
            <person name="Meher P.K."/>
            <person name="Koringa P.G."/>
            <person name="Iquebal M.A."/>
            <person name="Das S.P."/>
            <person name="Bit A."/>
            <person name="Patnaik S."/>
            <person name="Patel N."/>
            <person name="Shah T.M."/>
            <person name="Hinsu A."/>
            <person name="Jena J.K."/>
        </authorList>
    </citation>
    <scope>NUCLEOTIDE SEQUENCE</scope>
    <source>
        <strain evidence="6">CIFAMagur01</strain>
        <tissue evidence="6">Testis</tissue>
    </source>
</reference>
<dbReference type="GO" id="GO:0005615">
    <property type="term" value="C:extracellular space"/>
    <property type="evidence" value="ECO:0007669"/>
    <property type="project" value="TreeGrafter"/>
</dbReference>
<accession>A0A8J4U7Q4</accession>
<evidence type="ECO:0000256" key="3">
    <source>
        <dbReference type="ARBA" id="ARBA00022704"/>
    </source>
</evidence>
<organism evidence="6 7">
    <name type="scientific">Clarias magur</name>
    <name type="common">Asian catfish</name>
    <name type="synonym">Macropteronotus magur</name>
    <dbReference type="NCBI Taxonomy" id="1594786"/>
    <lineage>
        <taxon>Eukaryota</taxon>
        <taxon>Metazoa</taxon>
        <taxon>Chordata</taxon>
        <taxon>Craniata</taxon>
        <taxon>Vertebrata</taxon>
        <taxon>Euteleostomi</taxon>
        <taxon>Actinopterygii</taxon>
        <taxon>Neopterygii</taxon>
        <taxon>Teleostei</taxon>
        <taxon>Ostariophysi</taxon>
        <taxon>Siluriformes</taxon>
        <taxon>Clariidae</taxon>
        <taxon>Clarias</taxon>
    </lineage>
</organism>
<keyword evidence="3" id="KW-0789">Thiol protease inhibitor</keyword>
<dbReference type="Proteomes" id="UP000727407">
    <property type="component" value="Unassembled WGS sequence"/>
</dbReference>
<dbReference type="InterPro" id="IPR046350">
    <property type="entry name" value="Cystatin_sf"/>
</dbReference>
<proteinExistence type="inferred from homology"/>
<keyword evidence="2" id="KW-0646">Protease inhibitor</keyword>
<dbReference type="EMBL" id="QNUK01000113">
    <property type="protein sequence ID" value="KAF5901418.1"/>
    <property type="molecule type" value="Genomic_DNA"/>
</dbReference>
<dbReference type="CDD" id="cd00042">
    <property type="entry name" value="CY"/>
    <property type="match status" value="3"/>
</dbReference>
<dbReference type="AlphaFoldDB" id="A0A8J4U7Q4"/>
<feature type="domain" description="Cystatin" evidence="5">
    <location>
        <begin position="215"/>
        <end position="291"/>
    </location>
</feature>
<name>A0A8J4U7Q4_CLAMG</name>
<feature type="domain" description="Cystatin" evidence="5">
    <location>
        <begin position="20"/>
        <end position="111"/>
    </location>
</feature>
<dbReference type="PANTHER" id="PTHR46186:SF2">
    <property type="entry name" value="CYSTATIN"/>
    <property type="match status" value="1"/>
</dbReference>
<sequence>MFVKVLVLLLAFSVAVASVAIVGAPVDVDINCSDVQDALQFAVTEYNNKSNKPYNSQVVKVIKAQKQIVAGENYTFTVLMAREPGSPCAISSDPAIAQVLALLLVFSVANVENFADVVDVDINSPEVQGALQFAVNEHNEMSDKRYTSQVLKVIKAQEEGITGEKYIFTVLMARSDCSHSKPGSPCAVNSDPAIAQVLALLLVFSVANVENFADVVDVDINSPEVQGALQFAVNEHNEMSDKRYTSQVVKVIKAQEEGITGEKYILTVLMARSDCSHSKPGSPCAINSDPAIAQ</sequence>
<evidence type="ECO:0000313" key="6">
    <source>
        <dbReference type="EMBL" id="KAF5901418.1"/>
    </source>
</evidence>
<evidence type="ECO:0000313" key="7">
    <source>
        <dbReference type="Proteomes" id="UP000727407"/>
    </source>
</evidence>
<keyword evidence="4" id="KW-0732">Signal</keyword>
<dbReference type="GO" id="GO:0004869">
    <property type="term" value="F:cysteine-type endopeptidase inhibitor activity"/>
    <property type="evidence" value="ECO:0007669"/>
    <property type="project" value="UniProtKB-KW"/>
</dbReference>
<dbReference type="PANTHER" id="PTHR46186">
    <property type="entry name" value="CYSTATIN"/>
    <property type="match status" value="1"/>
</dbReference>
<feature type="signal peptide" evidence="4">
    <location>
        <begin position="1"/>
        <end position="17"/>
    </location>
</feature>